<dbReference type="SUPFAM" id="SSF54427">
    <property type="entry name" value="NTF2-like"/>
    <property type="match status" value="1"/>
</dbReference>
<evidence type="ECO:0000259" key="1">
    <source>
        <dbReference type="Pfam" id="PF14534"/>
    </source>
</evidence>
<name>A0A5Q0LAC3_9ACTN</name>
<accession>A0A5Q0LAC3</accession>
<evidence type="ECO:0000313" key="3">
    <source>
        <dbReference type="Proteomes" id="UP000326179"/>
    </source>
</evidence>
<dbReference type="RefSeq" id="WP_153288025.1">
    <property type="nucleotide sequence ID" value="NZ_CP045643.1"/>
</dbReference>
<dbReference type="InterPro" id="IPR027843">
    <property type="entry name" value="DUF4440"/>
</dbReference>
<dbReference type="AlphaFoldDB" id="A0A5Q0LAC3"/>
<organism evidence="2 3">
    <name type="scientific">Streptomyces fagopyri</name>
    <dbReference type="NCBI Taxonomy" id="2662397"/>
    <lineage>
        <taxon>Bacteria</taxon>
        <taxon>Bacillati</taxon>
        <taxon>Actinomycetota</taxon>
        <taxon>Actinomycetes</taxon>
        <taxon>Kitasatosporales</taxon>
        <taxon>Streptomycetaceae</taxon>
        <taxon>Streptomyces</taxon>
    </lineage>
</organism>
<evidence type="ECO:0000313" key="2">
    <source>
        <dbReference type="EMBL" id="QFZ73666.1"/>
    </source>
</evidence>
<dbReference type="KEGG" id="sfy:GFH48_10805"/>
<gene>
    <name evidence="2" type="ORF">GFH48_10805</name>
</gene>
<feature type="domain" description="DUF4440" evidence="1">
    <location>
        <begin position="17"/>
        <end position="112"/>
    </location>
</feature>
<dbReference type="Pfam" id="PF14534">
    <property type="entry name" value="DUF4440"/>
    <property type="match status" value="1"/>
</dbReference>
<dbReference type="Proteomes" id="UP000326179">
    <property type="component" value="Chromosome"/>
</dbReference>
<dbReference type="InterPro" id="IPR032710">
    <property type="entry name" value="NTF2-like_dom_sf"/>
</dbReference>
<keyword evidence="3" id="KW-1185">Reference proteome</keyword>
<dbReference type="Gene3D" id="3.10.450.50">
    <property type="match status" value="1"/>
</dbReference>
<sequence>MPDHDFAVEAAIEGELSLLDAEVRRSPERLGALLHPGFREFGASGRVWDRASMLVHLTSTTGPGSRPITATRMKGVQLAPDLVHITFDTEGDNGRLVHRSSLWSRTPDGWRLYFHQGTPFSAEPPDAE</sequence>
<proteinExistence type="predicted"/>
<dbReference type="EMBL" id="CP045643">
    <property type="protein sequence ID" value="QFZ73666.1"/>
    <property type="molecule type" value="Genomic_DNA"/>
</dbReference>
<protein>
    <submittedName>
        <fullName evidence="2">DUF4440 domain-containing protein</fullName>
    </submittedName>
</protein>
<reference evidence="2 3" key="1">
    <citation type="submission" date="2019-10" db="EMBL/GenBank/DDBJ databases">
        <title>A novel species.</title>
        <authorList>
            <person name="Gao J."/>
        </authorList>
    </citation>
    <scope>NUCLEOTIDE SEQUENCE [LARGE SCALE GENOMIC DNA]</scope>
    <source>
        <strain evidence="2 3">QMT-28</strain>
    </source>
</reference>